<dbReference type="EMBL" id="KE524806">
    <property type="protein sequence ID" value="KFB36919.1"/>
    <property type="molecule type" value="Genomic_DNA"/>
</dbReference>
<reference evidence="3" key="2">
    <citation type="submission" date="2020-05" db="UniProtKB">
        <authorList>
            <consortium name="EnsemblMetazoa"/>
        </authorList>
    </citation>
    <scope>IDENTIFICATION</scope>
</reference>
<sequence length="152" mass="17746">MSRLVGSAVLFFSRRRRTKEKRKSKPIARTVRGNRTPEEASSFPTSINRRRIGFGYGFSLASMDNSITCSRNRRYRPSPRMHRHVKCLEYRLLEPKTPEPPVELPKDRSRKRGSWFSTPFRGTHRSSFKAAVIRHKLQHAGMRLTEPTETTF</sequence>
<feature type="compositionally biased region" description="Basic residues" evidence="1">
    <location>
        <begin position="16"/>
        <end position="26"/>
    </location>
</feature>
<feature type="region of interest" description="Disordered" evidence="1">
    <location>
        <begin position="16"/>
        <end position="43"/>
    </location>
</feature>
<gene>
    <name evidence="2" type="ORF">ZHAS_00004090</name>
</gene>
<keyword evidence="4" id="KW-1185">Reference proteome</keyword>
<dbReference type="Proteomes" id="UP000030765">
    <property type="component" value="Unassembled WGS sequence"/>
</dbReference>
<evidence type="ECO:0000256" key="1">
    <source>
        <dbReference type="SAM" id="MobiDB-lite"/>
    </source>
</evidence>
<accession>A0A084VG25</accession>
<protein>
    <submittedName>
        <fullName evidence="2 3">Uncharacterized protein</fullName>
    </submittedName>
</protein>
<dbReference type="EMBL" id="ATLV01012605">
    <property type="status" value="NOT_ANNOTATED_CDS"/>
    <property type="molecule type" value="Genomic_DNA"/>
</dbReference>
<name>A0A084VG25_ANOSI</name>
<evidence type="ECO:0000313" key="4">
    <source>
        <dbReference type="Proteomes" id="UP000030765"/>
    </source>
</evidence>
<proteinExistence type="predicted"/>
<evidence type="ECO:0000313" key="2">
    <source>
        <dbReference type="EMBL" id="KFB36919.1"/>
    </source>
</evidence>
<dbReference type="AlphaFoldDB" id="A0A084VG25"/>
<dbReference type="VEuPathDB" id="VectorBase:ASIC004090"/>
<evidence type="ECO:0000313" key="3">
    <source>
        <dbReference type="EnsemblMetazoa" id="ASIC004090-PA"/>
    </source>
</evidence>
<dbReference type="EnsemblMetazoa" id="ASIC004090-RA">
    <property type="protein sequence ID" value="ASIC004090-PA"/>
    <property type="gene ID" value="ASIC004090"/>
</dbReference>
<feature type="region of interest" description="Disordered" evidence="1">
    <location>
        <begin position="98"/>
        <end position="118"/>
    </location>
</feature>
<organism evidence="2">
    <name type="scientific">Anopheles sinensis</name>
    <name type="common">Mosquito</name>
    <dbReference type="NCBI Taxonomy" id="74873"/>
    <lineage>
        <taxon>Eukaryota</taxon>
        <taxon>Metazoa</taxon>
        <taxon>Ecdysozoa</taxon>
        <taxon>Arthropoda</taxon>
        <taxon>Hexapoda</taxon>
        <taxon>Insecta</taxon>
        <taxon>Pterygota</taxon>
        <taxon>Neoptera</taxon>
        <taxon>Endopterygota</taxon>
        <taxon>Diptera</taxon>
        <taxon>Nematocera</taxon>
        <taxon>Culicoidea</taxon>
        <taxon>Culicidae</taxon>
        <taxon>Anophelinae</taxon>
        <taxon>Anopheles</taxon>
    </lineage>
</organism>
<reference evidence="2 4" key="1">
    <citation type="journal article" date="2014" name="BMC Genomics">
        <title>Genome sequence of Anopheles sinensis provides insight into genetics basis of mosquito competence for malaria parasites.</title>
        <authorList>
            <person name="Zhou D."/>
            <person name="Zhang D."/>
            <person name="Ding G."/>
            <person name="Shi L."/>
            <person name="Hou Q."/>
            <person name="Ye Y."/>
            <person name="Xu Y."/>
            <person name="Zhou H."/>
            <person name="Xiong C."/>
            <person name="Li S."/>
            <person name="Yu J."/>
            <person name="Hong S."/>
            <person name="Yu X."/>
            <person name="Zou P."/>
            <person name="Chen C."/>
            <person name="Chang X."/>
            <person name="Wang W."/>
            <person name="Lv Y."/>
            <person name="Sun Y."/>
            <person name="Ma L."/>
            <person name="Shen B."/>
            <person name="Zhu C."/>
        </authorList>
    </citation>
    <scope>NUCLEOTIDE SEQUENCE [LARGE SCALE GENOMIC DNA]</scope>
</reference>